<dbReference type="STRING" id="215243.A0A0D2ARV5"/>
<protein>
    <recommendedName>
        <fullName evidence="2">Xaa-Pro dipeptidyl-peptidase C-terminal domain-containing protein</fullName>
    </recommendedName>
</protein>
<dbReference type="Gene3D" id="3.40.50.1820">
    <property type="entry name" value="alpha/beta hydrolase"/>
    <property type="match status" value="1"/>
</dbReference>
<proteinExistence type="predicted"/>
<dbReference type="RefSeq" id="XP_016262822.1">
    <property type="nucleotide sequence ID" value="XM_016407218.1"/>
</dbReference>
<reference evidence="3 4" key="1">
    <citation type="submission" date="2015-01" db="EMBL/GenBank/DDBJ databases">
        <title>The Genome Sequence of Exophiala oligosperma CBS72588.</title>
        <authorList>
            <consortium name="The Broad Institute Genomics Platform"/>
            <person name="Cuomo C."/>
            <person name="de Hoog S."/>
            <person name="Gorbushina A."/>
            <person name="Stielow B."/>
            <person name="Teixiera M."/>
            <person name="Abouelleil A."/>
            <person name="Chapman S.B."/>
            <person name="Priest M."/>
            <person name="Young S.K."/>
            <person name="Wortman J."/>
            <person name="Nusbaum C."/>
            <person name="Birren B."/>
        </authorList>
    </citation>
    <scope>NUCLEOTIDE SEQUENCE [LARGE SCALE GENOMIC DNA]</scope>
    <source>
        <strain evidence="3 4">CBS 72588</strain>
    </source>
</reference>
<evidence type="ECO:0000256" key="1">
    <source>
        <dbReference type="ARBA" id="ARBA00022801"/>
    </source>
</evidence>
<keyword evidence="4" id="KW-1185">Reference proteome</keyword>
<evidence type="ECO:0000313" key="4">
    <source>
        <dbReference type="Proteomes" id="UP000053342"/>
    </source>
</evidence>
<dbReference type="InterPro" id="IPR013736">
    <property type="entry name" value="Xaa-Pro_dipept_C"/>
</dbReference>
<dbReference type="GO" id="GO:0008239">
    <property type="term" value="F:dipeptidyl-peptidase activity"/>
    <property type="evidence" value="ECO:0007669"/>
    <property type="project" value="InterPro"/>
</dbReference>
<dbReference type="OrthoDB" id="2578740at2759"/>
<dbReference type="Gene3D" id="1.10.3020.20">
    <property type="match status" value="1"/>
</dbReference>
<dbReference type="Gene3D" id="2.60.120.260">
    <property type="entry name" value="Galactose-binding domain-like"/>
    <property type="match status" value="1"/>
</dbReference>
<feature type="domain" description="Xaa-Pro dipeptidyl-peptidase C-terminal" evidence="2">
    <location>
        <begin position="329"/>
        <end position="591"/>
    </location>
</feature>
<dbReference type="GeneID" id="27358212"/>
<dbReference type="PANTHER" id="PTHR43056">
    <property type="entry name" value="PEPTIDASE S9 PROLYL OLIGOPEPTIDASE"/>
    <property type="match status" value="1"/>
</dbReference>
<sequence length="597" mass="67503">MAPGNGKLGPVKTGEIELLFRSLKDPASHPRYDGDEHSVKVLPVGFKKTPENRAFSTQTIFEKNVDIRVRDGTILKCDIFRPDAKETVPVLLPWSPYGKSGRGMNLTDMPGSMGIPKSNLSGFEKFEGPDPAEWTKRGYAVVNIDSRGSWDSEGYLCWAGDQEGRDGYDAIEWIASQPWCNGSVCLIGNSWLGRSQWYIAAQRPPSLKCIAPLEASTDLYREIHVRGGISCEPFLEWMMNGFHGKERLEDPVAMLRKYPVINDYWLDKRAKIHQIEVPAYVLASYSTMLHLPGSLRGFEELPNQNKWLRIHTTQEWHDLYQPSNNDELQLFFDRYAKGIDNELEKLPKVRISLLGYNLPNIVNLPVPSWPVSGTTYKTMFLAPGERLLENSPSEKAVVQYQSDLPAFQMDNDPGEVRFRYTFTRRTYLLGAPKTVLWMSCDDADDMDIFLQIRKEDASGKMLQYHNIPKEDIEAQGLSDDNLPMVNTLVYLGPHGQIRASHRAIDEKLSTPHFIRHKHLVEERIPPGTVARIETSIWPGGIVFDAGESIVLKISGHPMYLAEFPTLRGEFKARNTGKHNVHTGGSQGSYVVLPFIDL</sequence>
<name>A0A0D2ARV5_9EURO</name>
<accession>A0A0D2ARV5</accession>
<dbReference type="SUPFAM" id="SSF53474">
    <property type="entry name" value="alpha/beta-Hydrolases"/>
    <property type="match status" value="1"/>
</dbReference>
<dbReference type="NCBIfam" id="TIGR00976">
    <property type="entry name" value="CocE_NonD"/>
    <property type="match status" value="1"/>
</dbReference>
<dbReference type="VEuPathDB" id="FungiDB:PV06_06138"/>
<gene>
    <name evidence="3" type="ORF">PV06_06138</name>
</gene>
<organism evidence="3 4">
    <name type="scientific">Exophiala oligosperma</name>
    <dbReference type="NCBI Taxonomy" id="215243"/>
    <lineage>
        <taxon>Eukaryota</taxon>
        <taxon>Fungi</taxon>
        <taxon>Dikarya</taxon>
        <taxon>Ascomycota</taxon>
        <taxon>Pezizomycotina</taxon>
        <taxon>Eurotiomycetes</taxon>
        <taxon>Chaetothyriomycetidae</taxon>
        <taxon>Chaetothyriales</taxon>
        <taxon>Herpotrichiellaceae</taxon>
        <taxon>Exophiala</taxon>
    </lineage>
</organism>
<dbReference type="SMART" id="SM00939">
    <property type="entry name" value="PepX_C"/>
    <property type="match status" value="1"/>
</dbReference>
<dbReference type="EMBL" id="KN847336">
    <property type="protein sequence ID" value="KIW42606.1"/>
    <property type="molecule type" value="Genomic_DNA"/>
</dbReference>
<dbReference type="Pfam" id="PF02129">
    <property type="entry name" value="Peptidase_S15"/>
    <property type="match status" value="1"/>
</dbReference>
<dbReference type="AlphaFoldDB" id="A0A0D2ARV5"/>
<keyword evidence="1" id="KW-0378">Hydrolase</keyword>
<dbReference type="HOGENOM" id="CLU_015590_3_0_1"/>
<dbReference type="InterPro" id="IPR005674">
    <property type="entry name" value="CocE/Ser_esterase"/>
</dbReference>
<dbReference type="InterPro" id="IPR029058">
    <property type="entry name" value="AB_hydrolase_fold"/>
</dbReference>
<evidence type="ECO:0000313" key="3">
    <source>
        <dbReference type="EMBL" id="KIW42606.1"/>
    </source>
</evidence>
<evidence type="ECO:0000259" key="2">
    <source>
        <dbReference type="SMART" id="SM00939"/>
    </source>
</evidence>
<dbReference type="PANTHER" id="PTHR43056:SF10">
    <property type="entry name" value="COCE_NOND FAMILY, PUTATIVE (AFU_ORTHOLOGUE AFUA_7G00600)-RELATED"/>
    <property type="match status" value="1"/>
</dbReference>
<dbReference type="InterPro" id="IPR050585">
    <property type="entry name" value="Xaa-Pro_dipeptidyl-ppase/CocE"/>
</dbReference>
<dbReference type="InterPro" id="IPR008979">
    <property type="entry name" value="Galactose-bd-like_sf"/>
</dbReference>
<dbReference type="SUPFAM" id="SSF49785">
    <property type="entry name" value="Galactose-binding domain-like"/>
    <property type="match status" value="1"/>
</dbReference>
<dbReference type="Proteomes" id="UP000053342">
    <property type="component" value="Unassembled WGS sequence"/>
</dbReference>
<dbReference type="Pfam" id="PF08530">
    <property type="entry name" value="PepX_C"/>
    <property type="match status" value="1"/>
</dbReference>
<dbReference type="InterPro" id="IPR000383">
    <property type="entry name" value="Xaa-Pro-like_dom"/>
</dbReference>